<protein>
    <submittedName>
        <fullName evidence="2">Defensin-like protein 1</fullName>
    </submittedName>
</protein>
<gene>
    <name evidence="2" type="primary">DEF1_1</name>
    <name evidence="2" type="ORF">g.80101</name>
</gene>
<feature type="region of interest" description="Disordered" evidence="1">
    <location>
        <begin position="1"/>
        <end position="38"/>
    </location>
</feature>
<feature type="compositionally biased region" description="Basic and acidic residues" evidence="1">
    <location>
        <begin position="1"/>
        <end position="25"/>
    </location>
</feature>
<accession>A0A1D1XJI9</accession>
<feature type="region of interest" description="Disordered" evidence="1">
    <location>
        <begin position="83"/>
        <end position="234"/>
    </location>
</feature>
<reference evidence="2" key="1">
    <citation type="submission" date="2015-07" db="EMBL/GenBank/DDBJ databases">
        <title>Transcriptome Assembly of Anthurium amnicola.</title>
        <authorList>
            <person name="Suzuki J."/>
        </authorList>
    </citation>
    <scope>NUCLEOTIDE SEQUENCE</scope>
</reference>
<evidence type="ECO:0000256" key="1">
    <source>
        <dbReference type="SAM" id="MobiDB-lite"/>
    </source>
</evidence>
<dbReference type="EMBL" id="GDJX01025407">
    <property type="protein sequence ID" value="JAT42529.1"/>
    <property type="molecule type" value="Transcribed_RNA"/>
</dbReference>
<feature type="compositionally biased region" description="Polar residues" evidence="1">
    <location>
        <begin position="200"/>
        <end position="227"/>
    </location>
</feature>
<proteinExistence type="predicted"/>
<feature type="compositionally biased region" description="Basic and acidic residues" evidence="1">
    <location>
        <begin position="141"/>
        <end position="154"/>
    </location>
</feature>
<name>A0A1D1XJI9_9ARAE</name>
<evidence type="ECO:0000313" key="2">
    <source>
        <dbReference type="EMBL" id="JAT42529.1"/>
    </source>
</evidence>
<dbReference type="AlphaFoldDB" id="A0A1D1XJI9"/>
<sequence length="250" mass="27195">MDRLYEQMRARYSNSDRKELERNNTREGQAQAAQPKKAVSFKEGKKVKWFQGPLSGQTSQVDELSDGEFATAIAAAAYAINSLGEGSPNKKMPVDGLHTTFTKTKSKKENSDLNITNSGRISRWFSGKKAKEDGASVGETSMRKSEARDSKALEDPTVNLAKSGKGMGTVPSIKKTPTFSDKYLHGTGSKRFPGEEEKITGQNASATGRTPTSRIGSGKSNLINSGHTDTKADAWEKAQMAKIKRRGNSK</sequence>
<organism evidence="2">
    <name type="scientific">Anthurium amnicola</name>
    <dbReference type="NCBI Taxonomy" id="1678845"/>
    <lineage>
        <taxon>Eukaryota</taxon>
        <taxon>Viridiplantae</taxon>
        <taxon>Streptophyta</taxon>
        <taxon>Embryophyta</taxon>
        <taxon>Tracheophyta</taxon>
        <taxon>Spermatophyta</taxon>
        <taxon>Magnoliopsida</taxon>
        <taxon>Liliopsida</taxon>
        <taxon>Araceae</taxon>
        <taxon>Pothoideae</taxon>
        <taxon>Potheae</taxon>
        <taxon>Anthurium</taxon>
    </lineage>
</organism>